<dbReference type="PANTHER" id="PTHR47618">
    <property type="entry name" value="BIFUNCTIONAL OLIGORIBONUCLEASE AND PAP PHOSPHATASE NRNA"/>
    <property type="match status" value="1"/>
</dbReference>
<dbReference type="SUPFAM" id="SSF64182">
    <property type="entry name" value="DHH phosphoesterases"/>
    <property type="match status" value="1"/>
</dbReference>
<evidence type="ECO:0000313" key="1">
    <source>
        <dbReference type="EMBL" id="MCA9307986.1"/>
    </source>
</evidence>
<protein>
    <submittedName>
        <fullName evidence="1">Uncharacterized protein</fullName>
    </submittedName>
</protein>
<name>A0A955EAN9_UNCKA</name>
<dbReference type="Proteomes" id="UP000740557">
    <property type="component" value="Unassembled WGS sequence"/>
</dbReference>
<sequence length="219" mass="24286">MEQSTTKNIEEIIATATRIALIPSKISGADAFTAGVGLFNMLEEKGKNVTFIYKGEIPEGTEGLLEQSKIMSKVDHRDLIISIDFTGTEAEKVKYQTIGNKLEFRVGPFYKDFDRSRISFDMASFDFDVVIVLGLQRLEDLGSIYTHLNAEFNKAQIINIDNTTRNTRFGHANVIDASAHNLSHLVFNRSLEWGLTPNVAAAKALLTGIANKEKTKVSV</sequence>
<comment type="caution">
    <text evidence="1">The sequence shown here is derived from an EMBL/GenBank/DDBJ whole genome shotgun (WGS) entry which is preliminary data.</text>
</comment>
<gene>
    <name evidence="1" type="ORF">KC980_00575</name>
</gene>
<dbReference type="PANTHER" id="PTHR47618:SF1">
    <property type="entry name" value="BIFUNCTIONAL OLIGORIBONUCLEASE AND PAP PHOSPHATASE NRNA"/>
    <property type="match status" value="1"/>
</dbReference>
<dbReference type="AlphaFoldDB" id="A0A955EAN9"/>
<dbReference type="InterPro" id="IPR051319">
    <property type="entry name" value="Oligoribo/pAp-PDE_c-di-AMP_PDE"/>
</dbReference>
<accession>A0A955EAN9</accession>
<reference evidence="1" key="2">
    <citation type="journal article" date="2021" name="Microbiome">
        <title>Successional dynamics and alternative stable states in a saline activated sludge microbial community over 9 years.</title>
        <authorList>
            <person name="Wang Y."/>
            <person name="Ye J."/>
            <person name="Ju F."/>
            <person name="Liu L."/>
            <person name="Boyd J.A."/>
            <person name="Deng Y."/>
            <person name="Parks D.H."/>
            <person name="Jiang X."/>
            <person name="Yin X."/>
            <person name="Woodcroft B.J."/>
            <person name="Tyson G.W."/>
            <person name="Hugenholtz P."/>
            <person name="Polz M.F."/>
            <person name="Zhang T."/>
        </authorList>
    </citation>
    <scope>NUCLEOTIDE SEQUENCE</scope>
    <source>
        <strain evidence="1">HKST-UBA79</strain>
    </source>
</reference>
<proteinExistence type="predicted"/>
<dbReference type="InterPro" id="IPR038763">
    <property type="entry name" value="DHH_sf"/>
</dbReference>
<reference evidence="1" key="1">
    <citation type="submission" date="2020-04" db="EMBL/GenBank/DDBJ databases">
        <authorList>
            <person name="Zhang T."/>
        </authorList>
    </citation>
    <scope>NUCLEOTIDE SEQUENCE</scope>
    <source>
        <strain evidence="1">HKST-UBA79</strain>
    </source>
</reference>
<dbReference type="Gene3D" id="3.90.1640.10">
    <property type="entry name" value="inorganic pyrophosphatase (n-terminal core)"/>
    <property type="match status" value="1"/>
</dbReference>
<dbReference type="EMBL" id="JAGQNX010000015">
    <property type="protein sequence ID" value="MCA9307986.1"/>
    <property type="molecule type" value="Genomic_DNA"/>
</dbReference>
<organism evidence="1 2">
    <name type="scientific">candidate division WWE3 bacterium</name>
    <dbReference type="NCBI Taxonomy" id="2053526"/>
    <lineage>
        <taxon>Bacteria</taxon>
        <taxon>Katanobacteria</taxon>
    </lineage>
</organism>
<evidence type="ECO:0000313" key="2">
    <source>
        <dbReference type="Proteomes" id="UP000740557"/>
    </source>
</evidence>